<protein>
    <recommendedName>
        <fullName evidence="6">Diguanylate cyclase/phosphodiesterase</fullName>
    </recommendedName>
</protein>
<dbReference type="RefSeq" id="WP_102965352.1">
    <property type="nucleotide sequence ID" value="NZ_POSK01000002.1"/>
</dbReference>
<evidence type="ECO:0008006" key="6">
    <source>
        <dbReference type="Google" id="ProtNLM"/>
    </source>
</evidence>
<reference evidence="4 5" key="1">
    <citation type="submission" date="2018-01" db="EMBL/GenBank/DDBJ databases">
        <title>Draft genome sequences of six Vibrio diazotrophicus strains isolated from deep-sea sediments of the Baltic Sea.</title>
        <authorList>
            <person name="Castillo D."/>
            <person name="Vandieken V."/>
            <person name="Chiang O."/>
            <person name="Middelboe M."/>
        </authorList>
    </citation>
    <scope>NUCLEOTIDE SEQUENCE [LARGE SCALE GENOMIC DNA]</scope>
    <source>
        <strain evidence="4 5">60.27F</strain>
    </source>
</reference>
<dbReference type="NCBIfam" id="TIGR00254">
    <property type="entry name" value="GGDEF"/>
    <property type="match status" value="1"/>
</dbReference>
<dbReference type="PANTHER" id="PTHR33121">
    <property type="entry name" value="CYCLIC DI-GMP PHOSPHODIESTERASE PDEF"/>
    <property type="match status" value="1"/>
</dbReference>
<sequence length="691" mass="78309">MKRKELAKMTDKVLQRYLLWLPSILMVCAIGTSFINQQLFSNNLIASVITSVEEQYIAMRKAEVVERVDTTIKMLDVIRQSNGLADGDIIPTGLFNKTMNSFQLLNENNDGYIFVINKNKKFVVHRNSDNLFRDDIDDKVVHYIYQSAINGASWVEYSDKAFNNRKSDAEAQKITHIRYVEDWDVVLGSGELLHDIKNYSESEAKLVTDLVLDEKSNQNLFHILVFIIFAGIIYYLKNITSQKLYEYKSAIEEKLIQIEEKDNEIAFRSLYNDVTGLPNRKATSDYIDNLCLQEKGEEYQLQLIDIVDFQKVNNQYGFAVGDRILRQVTSALEELKDETMFIGHVAADQFAVICQKSVSLCIDVAKETETFEKFDICGEMISLRVRNAVVNFKNRNILGSIIVRNGELAMKYAKANNLFHVNYSSFMSKSSERHFKISNLLDFAIENKEFYVHYQPQVSTLNGKIIGVEALVRWDNVELGRVAPLDFIPIAEKKGTIGKISDLVLTQACNDIQSVSPNGEEALTLSVNISPNQLMSKRFVENTIEIIESTGIDPSRIVFEITEGTFLNDIPGTVAVIEQLKAVGIKFSIDDFGTGYSSLSYLSKLPVDEVKIDKSFINDLVEDEDAYNLVKSILAVANIKQLTIVAEGVETKEQSQILGDLACHLLQGYYFSRPVDVENLTKKIKDNLKVE</sequence>
<evidence type="ECO:0000259" key="3">
    <source>
        <dbReference type="PROSITE" id="PS50887"/>
    </source>
</evidence>
<dbReference type="InterPro" id="IPR004010">
    <property type="entry name" value="Double_Cache_2"/>
</dbReference>
<dbReference type="OrthoDB" id="9805474at2"/>
<dbReference type="InterPro" id="IPR035919">
    <property type="entry name" value="EAL_sf"/>
</dbReference>
<dbReference type="GO" id="GO:0071111">
    <property type="term" value="F:cyclic-guanylate-specific phosphodiesterase activity"/>
    <property type="evidence" value="ECO:0007669"/>
    <property type="project" value="InterPro"/>
</dbReference>
<dbReference type="InterPro" id="IPR029787">
    <property type="entry name" value="Nucleotide_cyclase"/>
</dbReference>
<evidence type="ECO:0000256" key="1">
    <source>
        <dbReference type="SAM" id="Phobius"/>
    </source>
</evidence>
<feature type="domain" description="GGDEF" evidence="3">
    <location>
        <begin position="297"/>
        <end position="429"/>
    </location>
</feature>
<dbReference type="InterPro" id="IPR043128">
    <property type="entry name" value="Rev_trsase/Diguanyl_cyclase"/>
</dbReference>
<keyword evidence="1" id="KW-1133">Transmembrane helix</keyword>
<dbReference type="InterPro" id="IPR001633">
    <property type="entry name" value="EAL_dom"/>
</dbReference>
<dbReference type="AlphaFoldDB" id="A0A2J8I622"/>
<accession>A0A2J8I622</accession>
<dbReference type="InterPro" id="IPR000160">
    <property type="entry name" value="GGDEF_dom"/>
</dbReference>
<dbReference type="Gene3D" id="3.20.20.450">
    <property type="entry name" value="EAL domain"/>
    <property type="match status" value="1"/>
</dbReference>
<evidence type="ECO:0000313" key="4">
    <source>
        <dbReference type="EMBL" id="PNI05960.1"/>
    </source>
</evidence>
<organism evidence="4 5">
    <name type="scientific">Vibrio diazotrophicus</name>
    <dbReference type="NCBI Taxonomy" id="685"/>
    <lineage>
        <taxon>Bacteria</taxon>
        <taxon>Pseudomonadati</taxon>
        <taxon>Pseudomonadota</taxon>
        <taxon>Gammaproteobacteria</taxon>
        <taxon>Vibrionales</taxon>
        <taxon>Vibrionaceae</taxon>
        <taxon>Vibrio</taxon>
    </lineage>
</organism>
<dbReference type="EMBL" id="POSK01000002">
    <property type="protein sequence ID" value="PNI05960.1"/>
    <property type="molecule type" value="Genomic_DNA"/>
</dbReference>
<dbReference type="SMART" id="SM00052">
    <property type="entry name" value="EAL"/>
    <property type="match status" value="1"/>
</dbReference>
<dbReference type="Gene3D" id="3.30.450.20">
    <property type="entry name" value="PAS domain"/>
    <property type="match status" value="1"/>
</dbReference>
<dbReference type="SMART" id="SM00267">
    <property type="entry name" value="GGDEF"/>
    <property type="match status" value="1"/>
</dbReference>
<evidence type="ECO:0000313" key="5">
    <source>
        <dbReference type="Proteomes" id="UP000236449"/>
    </source>
</evidence>
<proteinExistence type="predicted"/>
<dbReference type="Gene3D" id="3.30.70.270">
    <property type="match status" value="1"/>
</dbReference>
<dbReference type="Pfam" id="PF00990">
    <property type="entry name" value="GGDEF"/>
    <property type="match status" value="1"/>
</dbReference>
<dbReference type="PROSITE" id="PS50883">
    <property type="entry name" value="EAL"/>
    <property type="match status" value="1"/>
</dbReference>
<dbReference type="SUPFAM" id="SSF141868">
    <property type="entry name" value="EAL domain-like"/>
    <property type="match status" value="1"/>
</dbReference>
<dbReference type="Pfam" id="PF00563">
    <property type="entry name" value="EAL"/>
    <property type="match status" value="1"/>
</dbReference>
<dbReference type="SUPFAM" id="SSF55073">
    <property type="entry name" value="Nucleotide cyclase"/>
    <property type="match status" value="1"/>
</dbReference>
<evidence type="ECO:0000259" key="2">
    <source>
        <dbReference type="PROSITE" id="PS50883"/>
    </source>
</evidence>
<name>A0A2J8I622_VIBDI</name>
<gene>
    <name evidence="4" type="ORF">C1N32_02905</name>
</gene>
<dbReference type="Proteomes" id="UP000236449">
    <property type="component" value="Unassembled WGS sequence"/>
</dbReference>
<keyword evidence="1" id="KW-0812">Transmembrane</keyword>
<dbReference type="CDD" id="cd01948">
    <property type="entry name" value="EAL"/>
    <property type="match status" value="1"/>
</dbReference>
<comment type="caution">
    <text evidence="4">The sequence shown here is derived from an EMBL/GenBank/DDBJ whole genome shotgun (WGS) entry which is preliminary data.</text>
</comment>
<dbReference type="Pfam" id="PF08269">
    <property type="entry name" value="dCache_2"/>
    <property type="match status" value="1"/>
</dbReference>
<keyword evidence="1" id="KW-0472">Membrane</keyword>
<dbReference type="InterPro" id="IPR050706">
    <property type="entry name" value="Cyclic-di-GMP_PDE-like"/>
</dbReference>
<feature type="transmembrane region" description="Helical" evidence="1">
    <location>
        <begin position="17"/>
        <end position="35"/>
    </location>
</feature>
<dbReference type="PROSITE" id="PS50887">
    <property type="entry name" value="GGDEF"/>
    <property type="match status" value="1"/>
</dbReference>
<feature type="domain" description="EAL" evidence="2">
    <location>
        <begin position="434"/>
        <end position="688"/>
    </location>
</feature>
<dbReference type="PANTHER" id="PTHR33121:SF79">
    <property type="entry name" value="CYCLIC DI-GMP PHOSPHODIESTERASE PDED-RELATED"/>
    <property type="match status" value="1"/>
</dbReference>